<feature type="non-terminal residue" evidence="1">
    <location>
        <position position="1"/>
    </location>
</feature>
<accession>X1E3I0</accession>
<organism evidence="1">
    <name type="scientific">marine sediment metagenome</name>
    <dbReference type="NCBI Taxonomy" id="412755"/>
    <lineage>
        <taxon>unclassified sequences</taxon>
        <taxon>metagenomes</taxon>
        <taxon>ecological metagenomes</taxon>
    </lineage>
</organism>
<dbReference type="AlphaFoldDB" id="X1E3I0"/>
<gene>
    <name evidence="1" type="ORF">S01H4_43992</name>
</gene>
<reference evidence="1" key="1">
    <citation type="journal article" date="2014" name="Front. Microbiol.">
        <title>High frequency of phylogenetically diverse reductive dehalogenase-homologous genes in deep subseafloor sedimentary metagenomes.</title>
        <authorList>
            <person name="Kawai M."/>
            <person name="Futagami T."/>
            <person name="Toyoda A."/>
            <person name="Takaki Y."/>
            <person name="Nishi S."/>
            <person name="Hori S."/>
            <person name="Arai W."/>
            <person name="Tsubouchi T."/>
            <person name="Morono Y."/>
            <person name="Uchiyama I."/>
            <person name="Ito T."/>
            <person name="Fujiyama A."/>
            <person name="Inagaki F."/>
            <person name="Takami H."/>
        </authorList>
    </citation>
    <scope>NUCLEOTIDE SEQUENCE</scope>
    <source>
        <strain evidence="1">Expedition CK06-06</strain>
    </source>
</reference>
<feature type="non-terminal residue" evidence="1">
    <location>
        <position position="284"/>
    </location>
</feature>
<name>X1E3I0_9ZZZZ</name>
<dbReference type="InterPro" id="IPR026595">
    <property type="entry name" value="CHP04279"/>
</dbReference>
<dbReference type="NCBIfam" id="TIGR04279">
    <property type="entry name" value="TIGR04279 domain"/>
    <property type="match status" value="1"/>
</dbReference>
<sequence length="284" mass="30882">ATIILTLAMINVPSLAQGLPTELYPMTISLGDTERVFFAAHTSGLQEGNWIELSGGTSVKLPSLKFVYEGPDIAYTSSGVTVRMLSSFIPGLVNYPLSTHRVYEEGDSVSATFWGSPDLDKSVSFRLLQVSSFSELLDDFVDQDFWGIIGILENIQVWSQKVTLDSAGDKTVGLYAPAAGDYLLVVAKIDLNPLNPKFYIYSATAIEVVDYTLDIDTASSVEKGKDLNVEATLNGEPTGSYVYGFAMIRESSYRGRIELITTGTVTSTELYLNGELMADGSLFI</sequence>
<evidence type="ECO:0000313" key="1">
    <source>
        <dbReference type="EMBL" id="GAH03223.1"/>
    </source>
</evidence>
<comment type="caution">
    <text evidence="1">The sequence shown here is derived from an EMBL/GenBank/DDBJ whole genome shotgun (WGS) entry which is preliminary data.</text>
</comment>
<dbReference type="EMBL" id="BART01024331">
    <property type="protein sequence ID" value="GAH03223.1"/>
    <property type="molecule type" value="Genomic_DNA"/>
</dbReference>
<proteinExistence type="predicted"/>
<protein>
    <submittedName>
        <fullName evidence="1">Uncharacterized protein</fullName>
    </submittedName>
</protein>